<gene>
    <name evidence="1" type="ORF">TPSB3V08_LOCUS77</name>
</gene>
<organism evidence="1">
    <name type="scientific">Timema poppense</name>
    <name type="common">Walking stick</name>
    <dbReference type="NCBI Taxonomy" id="170557"/>
    <lineage>
        <taxon>Eukaryota</taxon>
        <taxon>Metazoa</taxon>
        <taxon>Ecdysozoa</taxon>
        <taxon>Arthropoda</taxon>
        <taxon>Hexapoda</taxon>
        <taxon>Insecta</taxon>
        <taxon>Pterygota</taxon>
        <taxon>Neoptera</taxon>
        <taxon>Polyneoptera</taxon>
        <taxon>Phasmatodea</taxon>
        <taxon>Timematodea</taxon>
        <taxon>Timematoidea</taxon>
        <taxon>Timematidae</taxon>
        <taxon>Timema</taxon>
    </lineage>
</organism>
<protein>
    <submittedName>
        <fullName evidence="1">Uncharacterized protein</fullName>
    </submittedName>
</protein>
<sequence>MPFREVGTDVGEKHIVKIEHEVLRPLDLYSASQKPILWDGGWEGERCGVTLQPTKISFRANKNRWITETVAGASYQTVLANPGAGSICVHPARASLPGIIQYSLVSNQAITSYFSAPSSLLILFPPTPTPPPYVIRESDIPMVGNVFSFVFTKYPPEWRWSLIKAMFLDRSAKANINGGLPAGPDVAAGDVVWDDPGKANTNGGLPAGPDVAAGDVVWDDPGKANTNGGLPAGPDVAAGDVVWDDPGKANTNGGLPAGPDVAAGDVVWDDPGKANTNGGLPAGPDVAAGDVVWDDPGKANTNGGLPAGPDVAAGDVVWDDPGKANTNGGLPAGPDVAAGDVVWDDPGKANPNGGLPAGPDVAAGDVVWDDPGKANPNGGLPAGPDVAAGDVVWDDPGKATHPRLLVREATQTQDVQRRPELVEKAKTLDNNNKIEWAVAKRQRTVTSRLAESIFLTSVEQTERNTKSIYFNILVTVMDEFTLRFSESQDMMEATRALQKG</sequence>
<name>A0A7R9CH10_TIMPO</name>
<evidence type="ECO:0000313" key="1">
    <source>
        <dbReference type="EMBL" id="CAD7395204.1"/>
    </source>
</evidence>
<dbReference type="AlphaFoldDB" id="A0A7R9CH10"/>
<proteinExistence type="predicted"/>
<dbReference type="EMBL" id="OD000018">
    <property type="protein sequence ID" value="CAD7395204.1"/>
    <property type="molecule type" value="Genomic_DNA"/>
</dbReference>
<accession>A0A7R9CH10</accession>
<reference evidence="1" key="1">
    <citation type="submission" date="2020-11" db="EMBL/GenBank/DDBJ databases">
        <authorList>
            <person name="Tran Van P."/>
        </authorList>
    </citation>
    <scope>NUCLEOTIDE SEQUENCE</scope>
</reference>